<dbReference type="InterPro" id="IPR007627">
    <property type="entry name" value="RNA_pol_sigma70_r2"/>
</dbReference>
<evidence type="ECO:0000313" key="9">
    <source>
        <dbReference type="EMBL" id="SEQ08928.1"/>
    </source>
</evidence>
<dbReference type="OrthoDB" id="9784984at2"/>
<feature type="domain" description="RNA polymerase sigma factor 70 region 4 type 2" evidence="8">
    <location>
        <begin position="122"/>
        <end position="173"/>
    </location>
</feature>
<keyword evidence="10" id="KW-1185">Reference proteome</keyword>
<dbReference type="InterPro" id="IPR013325">
    <property type="entry name" value="RNA_pol_sigma_r2"/>
</dbReference>
<accession>A0A1H9D823</accession>
<evidence type="ECO:0000313" key="10">
    <source>
        <dbReference type="Proteomes" id="UP000182360"/>
    </source>
</evidence>
<dbReference type="InterPro" id="IPR013324">
    <property type="entry name" value="RNA_pol_sigma_r3/r4-like"/>
</dbReference>
<name>A0A1H9D823_9SPIR</name>
<feature type="domain" description="RNA polymerase sigma-70 region 2" evidence="7">
    <location>
        <begin position="47"/>
        <end position="96"/>
    </location>
</feature>
<evidence type="ECO:0000256" key="6">
    <source>
        <dbReference type="RuleBase" id="RU000716"/>
    </source>
</evidence>
<dbReference type="Proteomes" id="UP000182360">
    <property type="component" value="Unassembled WGS sequence"/>
</dbReference>
<evidence type="ECO:0000256" key="2">
    <source>
        <dbReference type="ARBA" id="ARBA00023015"/>
    </source>
</evidence>
<evidence type="ECO:0000259" key="8">
    <source>
        <dbReference type="Pfam" id="PF08281"/>
    </source>
</evidence>
<dbReference type="Gene3D" id="1.10.1740.10">
    <property type="match status" value="1"/>
</dbReference>
<proteinExistence type="inferred from homology"/>
<evidence type="ECO:0000256" key="3">
    <source>
        <dbReference type="ARBA" id="ARBA00023082"/>
    </source>
</evidence>
<comment type="similarity">
    <text evidence="1 6">Belongs to the sigma-70 factor family. ECF subfamily.</text>
</comment>
<dbReference type="Gene3D" id="1.10.10.10">
    <property type="entry name" value="Winged helix-like DNA-binding domain superfamily/Winged helix DNA-binding domain"/>
    <property type="match status" value="1"/>
</dbReference>
<dbReference type="NCBIfam" id="TIGR02937">
    <property type="entry name" value="sigma70-ECF"/>
    <property type="match status" value="1"/>
</dbReference>
<dbReference type="GO" id="GO:0016987">
    <property type="term" value="F:sigma factor activity"/>
    <property type="evidence" value="ECO:0007669"/>
    <property type="project" value="UniProtKB-KW"/>
</dbReference>
<protein>
    <recommendedName>
        <fullName evidence="6">RNA polymerase sigma factor</fullName>
    </recommendedName>
</protein>
<dbReference type="PANTHER" id="PTHR43133:SF51">
    <property type="entry name" value="RNA POLYMERASE SIGMA FACTOR"/>
    <property type="match status" value="1"/>
</dbReference>
<gene>
    <name evidence="9" type="ORF">SAMN04487977_102451</name>
</gene>
<dbReference type="Pfam" id="PF08281">
    <property type="entry name" value="Sigma70_r4_2"/>
    <property type="match status" value="1"/>
</dbReference>
<dbReference type="InterPro" id="IPR000838">
    <property type="entry name" value="RNA_pol_sigma70_ECF_CS"/>
</dbReference>
<evidence type="ECO:0000259" key="7">
    <source>
        <dbReference type="Pfam" id="PF04542"/>
    </source>
</evidence>
<keyword evidence="3 6" id="KW-0731">Sigma factor</keyword>
<sequence length="178" mass="21199">MNLFDLNFVYINEPVTSKTEEKNVSEFEKLISRERISIERFVRFKICVKEDADDILQNVYITAMQKFNQLKNKESFKAWIISIARNKCNDYFREKAKVLELPVEELLETKLMPGRQGFTEIQSVQETLEKLGGKEKQILYLYFWKEMTQEEIAEKLRIPLGTVKSRLHSAKKKFKEKY</sequence>
<dbReference type="GO" id="GO:0006352">
    <property type="term" value="P:DNA-templated transcription initiation"/>
    <property type="evidence" value="ECO:0007669"/>
    <property type="project" value="InterPro"/>
</dbReference>
<dbReference type="EMBL" id="FOFU01000002">
    <property type="protein sequence ID" value="SEQ08928.1"/>
    <property type="molecule type" value="Genomic_DNA"/>
</dbReference>
<dbReference type="InterPro" id="IPR036388">
    <property type="entry name" value="WH-like_DNA-bd_sf"/>
</dbReference>
<dbReference type="InterPro" id="IPR013249">
    <property type="entry name" value="RNA_pol_sigma70_r4_t2"/>
</dbReference>
<dbReference type="PANTHER" id="PTHR43133">
    <property type="entry name" value="RNA POLYMERASE ECF-TYPE SIGMA FACTO"/>
    <property type="match status" value="1"/>
</dbReference>
<keyword evidence="5 6" id="KW-0804">Transcription</keyword>
<dbReference type="SUPFAM" id="SSF88659">
    <property type="entry name" value="Sigma3 and sigma4 domains of RNA polymerase sigma factors"/>
    <property type="match status" value="1"/>
</dbReference>
<reference evidence="9 10" key="1">
    <citation type="submission" date="2016-10" db="EMBL/GenBank/DDBJ databases">
        <authorList>
            <person name="de Groot N.N."/>
        </authorList>
    </citation>
    <scope>NUCLEOTIDE SEQUENCE [LARGE SCALE GENOMIC DNA]</scope>
    <source>
        <strain evidence="9 10">B25</strain>
    </source>
</reference>
<dbReference type="AlphaFoldDB" id="A0A1H9D823"/>
<dbReference type="Pfam" id="PF04542">
    <property type="entry name" value="Sigma70_r2"/>
    <property type="match status" value="1"/>
</dbReference>
<organism evidence="9 10">
    <name type="scientific">Treponema bryantii</name>
    <dbReference type="NCBI Taxonomy" id="163"/>
    <lineage>
        <taxon>Bacteria</taxon>
        <taxon>Pseudomonadati</taxon>
        <taxon>Spirochaetota</taxon>
        <taxon>Spirochaetia</taxon>
        <taxon>Spirochaetales</taxon>
        <taxon>Treponemataceae</taxon>
        <taxon>Treponema</taxon>
    </lineage>
</organism>
<dbReference type="GO" id="GO:0003677">
    <property type="term" value="F:DNA binding"/>
    <property type="evidence" value="ECO:0007669"/>
    <property type="project" value="UniProtKB-KW"/>
</dbReference>
<dbReference type="SUPFAM" id="SSF88946">
    <property type="entry name" value="Sigma2 domain of RNA polymerase sigma factors"/>
    <property type="match status" value="1"/>
</dbReference>
<keyword evidence="2 6" id="KW-0805">Transcription regulation</keyword>
<dbReference type="InterPro" id="IPR014284">
    <property type="entry name" value="RNA_pol_sigma-70_dom"/>
</dbReference>
<dbReference type="PROSITE" id="PS01063">
    <property type="entry name" value="SIGMA70_ECF"/>
    <property type="match status" value="1"/>
</dbReference>
<evidence type="ECO:0000256" key="5">
    <source>
        <dbReference type="ARBA" id="ARBA00023163"/>
    </source>
</evidence>
<evidence type="ECO:0000256" key="1">
    <source>
        <dbReference type="ARBA" id="ARBA00010641"/>
    </source>
</evidence>
<keyword evidence="4 6" id="KW-0238">DNA-binding</keyword>
<dbReference type="CDD" id="cd06171">
    <property type="entry name" value="Sigma70_r4"/>
    <property type="match status" value="1"/>
</dbReference>
<evidence type="ECO:0000256" key="4">
    <source>
        <dbReference type="ARBA" id="ARBA00023125"/>
    </source>
</evidence>
<dbReference type="InterPro" id="IPR039425">
    <property type="entry name" value="RNA_pol_sigma-70-like"/>
</dbReference>